<dbReference type="UniPathway" id="UPA00057">
    <property type="reaction ID" value="UER00098"/>
</dbReference>
<evidence type="ECO:0000259" key="11">
    <source>
        <dbReference type="Pfam" id="PF08544"/>
    </source>
</evidence>
<dbReference type="InterPro" id="IPR020568">
    <property type="entry name" value="Ribosomal_Su5_D2-typ_SF"/>
</dbReference>
<evidence type="ECO:0000256" key="5">
    <source>
        <dbReference type="ARBA" id="ARBA00022777"/>
    </source>
</evidence>
<feature type="domain" description="GHMP kinase N-terminal" evidence="10">
    <location>
        <begin position="108"/>
        <end position="184"/>
    </location>
</feature>
<dbReference type="InterPro" id="IPR014721">
    <property type="entry name" value="Ribsml_uS5_D2-typ_fold_subgr"/>
</dbReference>
<evidence type="ECO:0000256" key="4">
    <source>
        <dbReference type="ARBA" id="ARBA00022741"/>
    </source>
</evidence>
<proteinExistence type="predicted"/>
<keyword evidence="4" id="KW-0547">Nucleotide-binding</keyword>
<dbReference type="AlphaFoldDB" id="A0A6I2GEB3"/>
<dbReference type="RefSeq" id="WP_153863903.1">
    <property type="nucleotide sequence ID" value="NZ_WJQS01000009.1"/>
</dbReference>
<keyword evidence="5 12" id="KW-0418">Kinase</keyword>
<evidence type="ECO:0000256" key="2">
    <source>
        <dbReference type="ARBA" id="ARBA00022516"/>
    </source>
</evidence>
<evidence type="ECO:0000313" key="12">
    <source>
        <dbReference type="EMBL" id="MRI86187.1"/>
    </source>
</evidence>
<comment type="caution">
    <text evidence="12">The sequence shown here is derived from an EMBL/GenBank/DDBJ whole genome shotgun (WGS) entry which is preliminary data.</text>
</comment>
<protein>
    <submittedName>
        <fullName evidence="12">Mevalonate kinase</fullName>
        <ecNumber evidence="12">2.7.1.36</ecNumber>
    </submittedName>
</protein>
<dbReference type="InterPro" id="IPR006205">
    <property type="entry name" value="Mev_gal_kin"/>
</dbReference>
<evidence type="ECO:0000256" key="8">
    <source>
        <dbReference type="ARBA" id="ARBA00023098"/>
    </source>
</evidence>
<gene>
    <name evidence="12" type="primary">mvk</name>
    <name evidence="12" type="ORF">GIY09_10055</name>
</gene>
<sequence>MGSSYQNNKLGKLRDISIEQINQAQAGIASDARSASSSKIGNGYAHAKIILMGEHAVVYDYPAIALPFSAVQVHVQVKASQHSTSHIDCQYYAGPIDEAPSMLANLNRAISLTLDSFKILSQPIQITINSNIPQERGMGSSAAVSVAIVRAICDYYDIDISDKQLQLIVNQAEVIAHESTSGLDTLMTSSNNPVIYRKSQTPRPFELALDAYLVVADSGQAGQTKLAVSHVGQLKDRKPELVKELMSAIGNFVQQAYDAISEKDVQKLGRLMTYNHYYLNQLGISNPTLDHIINAAWLGGALGAKLTGGGLGGCVIALASDENSAIEIAQVMQDAGAINSWYFRLS</sequence>
<evidence type="ECO:0000256" key="9">
    <source>
        <dbReference type="ARBA" id="ARBA00029438"/>
    </source>
</evidence>
<dbReference type="Pfam" id="PF00288">
    <property type="entry name" value="GHMP_kinases_N"/>
    <property type="match status" value="1"/>
</dbReference>
<evidence type="ECO:0000256" key="1">
    <source>
        <dbReference type="ARBA" id="ARBA00022490"/>
    </source>
</evidence>
<keyword evidence="13" id="KW-1185">Reference proteome</keyword>
<dbReference type="SUPFAM" id="SSF54211">
    <property type="entry name" value="Ribosomal protein S5 domain 2-like"/>
    <property type="match status" value="1"/>
</dbReference>
<keyword evidence="3 12" id="KW-0808">Transferase</keyword>
<reference evidence="12 13" key="1">
    <citation type="submission" date="2019-11" db="EMBL/GenBank/DDBJ databases">
        <title>Characterisation of Fundicoccus ignavus gen. nov. sp. nov., a novel genus of the family Aerococcaceae isolated from bulk tank milk.</title>
        <authorList>
            <person name="Siebert A."/>
            <person name="Huptas C."/>
            <person name="Wenning M."/>
            <person name="Scherer S."/>
            <person name="Doll E.V."/>
        </authorList>
    </citation>
    <scope>NUCLEOTIDE SEQUENCE [LARGE SCALE GENOMIC DNA]</scope>
    <source>
        <strain evidence="12 13">WS4759</strain>
    </source>
</reference>
<dbReference type="NCBIfam" id="TIGR00549">
    <property type="entry name" value="mevalon_kin"/>
    <property type="match status" value="1"/>
</dbReference>
<evidence type="ECO:0000256" key="6">
    <source>
        <dbReference type="ARBA" id="ARBA00022840"/>
    </source>
</evidence>
<dbReference type="GO" id="GO:0005829">
    <property type="term" value="C:cytosol"/>
    <property type="evidence" value="ECO:0007669"/>
    <property type="project" value="TreeGrafter"/>
</dbReference>
<dbReference type="GO" id="GO:0004496">
    <property type="term" value="F:mevalonate kinase activity"/>
    <property type="evidence" value="ECO:0007669"/>
    <property type="project" value="UniProtKB-EC"/>
</dbReference>
<keyword evidence="2" id="KW-0444">Lipid biosynthesis</keyword>
<feature type="domain" description="GHMP kinase C-terminal" evidence="11">
    <location>
        <begin position="258"/>
        <end position="336"/>
    </location>
</feature>
<dbReference type="GO" id="GO:0019287">
    <property type="term" value="P:isopentenyl diphosphate biosynthetic process, mevalonate pathway"/>
    <property type="evidence" value="ECO:0007669"/>
    <property type="project" value="UniProtKB-UniPathway"/>
</dbReference>
<keyword evidence="6" id="KW-0067">ATP-binding</keyword>
<dbReference type="InterPro" id="IPR006204">
    <property type="entry name" value="GHMP_kinase_N_dom"/>
</dbReference>
<dbReference type="InterPro" id="IPR036554">
    <property type="entry name" value="GHMP_kinase_C_sf"/>
</dbReference>
<evidence type="ECO:0000256" key="3">
    <source>
        <dbReference type="ARBA" id="ARBA00022679"/>
    </source>
</evidence>
<dbReference type="InterPro" id="IPR013750">
    <property type="entry name" value="GHMP_kinase_C_dom"/>
</dbReference>
<dbReference type="SUPFAM" id="SSF55060">
    <property type="entry name" value="GHMP Kinase, C-terminal domain"/>
    <property type="match status" value="1"/>
</dbReference>
<keyword evidence="8" id="KW-0443">Lipid metabolism</keyword>
<dbReference type="EMBL" id="WJQS01000009">
    <property type="protein sequence ID" value="MRI86187.1"/>
    <property type="molecule type" value="Genomic_DNA"/>
</dbReference>
<keyword evidence="1" id="KW-0963">Cytoplasm</keyword>
<accession>A0A6I2GEB3</accession>
<dbReference type="Pfam" id="PF08544">
    <property type="entry name" value="GHMP_kinases_C"/>
    <property type="match status" value="1"/>
</dbReference>
<evidence type="ECO:0000259" key="10">
    <source>
        <dbReference type="Pfam" id="PF00288"/>
    </source>
</evidence>
<evidence type="ECO:0000256" key="7">
    <source>
        <dbReference type="ARBA" id="ARBA00022842"/>
    </source>
</evidence>
<comment type="pathway">
    <text evidence="9">Isoprenoid biosynthesis; isopentenyl diphosphate biosynthesis via mevalonate pathway; isopentenyl diphosphate from (R)-mevalonate: step 1/3.</text>
</comment>
<dbReference type="Gene3D" id="3.30.70.890">
    <property type="entry name" value="GHMP kinase, C-terminal domain"/>
    <property type="match status" value="1"/>
</dbReference>
<dbReference type="PANTHER" id="PTHR43290:SF2">
    <property type="entry name" value="MEVALONATE KINASE"/>
    <property type="match status" value="1"/>
</dbReference>
<dbReference type="PANTHER" id="PTHR43290">
    <property type="entry name" value="MEVALONATE KINASE"/>
    <property type="match status" value="1"/>
</dbReference>
<dbReference type="Gene3D" id="3.30.230.10">
    <property type="match status" value="1"/>
</dbReference>
<dbReference type="Proteomes" id="UP000430975">
    <property type="component" value="Unassembled WGS sequence"/>
</dbReference>
<evidence type="ECO:0000313" key="13">
    <source>
        <dbReference type="Proteomes" id="UP000430975"/>
    </source>
</evidence>
<dbReference type="EC" id="2.7.1.36" evidence="12"/>
<keyword evidence="7" id="KW-0460">Magnesium</keyword>
<dbReference type="PRINTS" id="PR00959">
    <property type="entry name" value="MEVGALKINASE"/>
</dbReference>
<name>A0A6I2GEB3_9LACT</name>
<organism evidence="12 13">
    <name type="scientific">Fundicoccus ignavus</name>
    <dbReference type="NCBI Taxonomy" id="2664442"/>
    <lineage>
        <taxon>Bacteria</taxon>
        <taxon>Bacillati</taxon>
        <taxon>Bacillota</taxon>
        <taxon>Bacilli</taxon>
        <taxon>Lactobacillales</taxon>
        <taxon>Aerococcaceae</taxon>
        <taxon>Fundicoccus</taxon>
    </lineage>
</organism>
<dbReference type="GO" id="GO:0005524">
    <property type="term" value="F:ATP binding"/>
    <property type="evidence" value="ECO:0007669"/>
    <property type="project" value="UniProtKB-KW"/>
</dbReference>